<evidence type="ECO:0000259" key="1">
    <source>
        <dbReference type="Pfam" id="PF20500"/>
    </source>
</evidence>
<organism evidence="2 3">
    <name type="scientific">Marchantia polymorpha subsp. ruderalis</name>
    <dbReference type="NCBI Taxonomy" id="1480154"/>
    <lineage>
        <taxon>Eukaryota</taxon>
        <taxon>Viridiplantae</taxon>
        <taxon>Streptophyta</taxon>
        <taxon>Embryophyta</taxon>
        <taxon>Marchantiophyta</taxon>
        <taxon>Marchantiopsida</taxon>
        <taxon>Marchantiidae</taxon>
        <taxon>Marchantiales</taxon>
        <taxon>Marchantiaceae</taxon>
        <taxon>Marchantia</taxon>
    </lineage>
</organism>
<dbReference type="InterPro" id="IPR046804">
    <property type="entry name" value="DNA-PKcs_N"/>
</dbReference>
<reference evidence="2" key="1">
    <citation type="submission" date="2016-03" db="EMBL/GenBank/DDBJ databases">
        <title>Mechanisms controlling the formation of the plant cell surface in tip-growing cells are functionally conserved among land plants.</title>
        <authorList>
            <person name="Honkanen S."/>
            <person name="Jones V.A."/>
            <person name="Morieri G."/>
            <person name="Champion C."/>
            <person name="Hetherington A.J."/>
            <person name="Kelly S."/>
            <person name="Saint-Marcoux D."/>
            <person name="Proust H."/>
            <person name="Prescott H."/>
            <person name="Dolan L."/>
        </authorList>
    </citation>
    <scope>NUCLEOTIDE SEQUENCE [LARGE SCALE GENOMIC DNA]</scope>
    <source>
        <tissue evidence="2">Whole gametophyte</tissue>
    </source>
</reference>
<dbReference type="Proteomes" id="UP000077202">
    <property type="component" value="Unassembled WGS sequence"/>
</dbReference>
<dbReference type="Pfam" id="PF20500">
    <property type="entry name" value="DNA-PKcs_N"/>
    <property type="match status" value="1"/>
</dbReference>
<accession>A0A176VLM5</accession>
<proteinExistence type="predicted"/>
<keyword evidence="3" id="KW-1185">Reference proteome</keyword>
<sequence length="143" mass="16442">MGTEEADSSLGGPETELENIEPLNLVHMRKLLNLVEFTQDFLSRLNAHLFMKWVHPFSCCIMELEHQYPSISGNYKLLTITINRADLNGFFLYTDLCKVSAHDADETEERRLRLVCLDVVNVHVWTFENGRSILFHFGGRGRG</sequence>
<dbReference type="AlphaFoldDB" id="A0A176VLM5"/>
<dbReference type="EMBL" id="LVLJ01003591">
    <property type="protein sequence ID" value="OAE20666.1"/>
    <property type="molecule type" value="Genomic_DNA"/>
</dbReference>
<protein>
    <recommendedName>
        <fullName evidence="1">DNA-PKcs N-terminal domain-containing protein</fullName>
    </recommendedName>
</protein>
<evidence type="ECO:0000313" key="2">
    <source>
        <dbReference type="EMBL" id="OAE20666.1"/>
    </source>
</evidence>
<feature type="domain" description="DNA-PKcs N-terminal" evidence="1">
    <location>
        <begin position="29"/>
        <end position="99"/>
    </location>
</feature>
<evidence type="ECO:0000313" key="3">
    <source>
        <dbReference type="Proteomes" id="UP000077202"/>
    </source>
</evidence>
<comment type="caution">
    <text evidence="2">The sequence shown here is derived from an EMBL/GenBank/DDBJ whole genome shotgun (WGS) entry which is preliminary data.</text>
</comment>
<name>A0A176VLM5_MARPO</name>
<gene>
    <name evidence="2" type="ORF">AXG93_154s1400</name>
</gene>